<gene>
    <name evidence="1" type="ORF">HPBE_LOCUS16711</name>
</gene>
<organism evidence="2 3">
    <name type="scientific">Heligmosomoides polygyrus</name>
    <name type="common">Parasitic roundworm</name>
    <dbReference type="NCBI Taxonomy" id="6339"/>
    <lineage>
        <taxon>Eukaryota</taxon>
        <taxon>Metazoa</taxon>
        <taxon>Ecdysozoa</taxon>
        <taxon>Nematoda</taxon>
        <taxon>Chromadorea</taxon>
        <taxon>Rhabditida</taxon>
        <taxon>Rhabditina</taxon>
        <taxon>Rhabditomorpha</taxon>
        <taxon>Strongyloidea</taxon>
        <taxon>Heligmosomidae</taxon>
        <taxon>Heligmosomoides</taxon>
    </lineage>
</organism>
<accession>A0A3P7ZZC1</accession>
<protein>
    <submittedName>
        <fullName evidence="3">Transposase</fullName>
    </submittedName>
</protein>
<dbReference type="Pfam" id="PF01359">
    <property type="entry name" value="Transposase_1"/>
    <property type="match status" value="1"/>
</dbReference>
<dbReference type="OrthoDB" id="5847583at2759"/>
<dbReference type="PANTHER" id="PTHR46060">
    <property type="entry name" value="MARINER MOS1 TRANSPOSASE-LIKE PROTEIN"/>
    <property type="match status" value="1"/>
</dbReference>
<dbReference type="EMBL" id="UZAH01029570">
    <property type="protein sequence ID" value="VDP06767.1"/>
    <property type="molecule type" value="Genomic_DNA"/>
</dbReference>
<dbReference type="AlphaFoldDB" id="A0A183G555"/>
<evidence type="ECO:0000313" key="3">
    <source>
        <dbReference type="WBParaSite" id="HPBE_0001671201-mRNA-1"/>
    </source>
</evidence>
<dbReference type="Gene3D" id="3.30.420.10">
    <property type="entry name" value="Ribonuclease H-like superfamily/Ribonuclease H"/>
    <property type="match status" value="1"/>
</dbReference>
<reference evidence="1 2" key="1">
    <citation type="submission" date="2018-11" db="EMBL/GenBank/DDBJ databases">
        <authorList>
            <consortium name="Pathogen Informatics"/>
        </authorList>
    </citation>
    <scope>NUCLEOTIDE SEQUENCE [LARGE SCALE GENOMIC DNA]</scope>
</reference>
<accession>A0A183G555</accession>
<name>A0A183G555_HELPZ</name>
<evidence type="ECO:0000313" key="1">
    <source>
        <dbReference type="EMBL" id="VDP06767.1"/>
    </source>
</evidence>
<dbReference type="InterPro" id="IPR001888">
    <property type="entry name" value="Transposase_1"/>
</dbReference>
<dbReference type="Proteomes" id="UP000050761">
    <property type="component" value="Unassembled WGS sequence"/>
</dbReference>
<dbReference type="PANTHER" id="PTHR46060:SF1">
    <property type="entry name" value="MARINER MOS1 TRANSPOSASE-LIKE PROTEIN"/>
    <property type="match status" value="1"/>
</dbReference>
<dbReference type="WBParaSite" id="HPBE_0001671201-mRNA-1">
    <property type="protein sequence ID" value="HPBE_0001671201-mRNA-1"/>
    <property type="gene ID" value="HPBE_0001671201"/>
</dbReference>
<keyword evidence="2" id="KW-1185">Reference proteome</keyword>
<dbReference type="InterPro" id="IPR036397">
    <property type="entry name" value="RNaseH_sf"/>
</dbReference>
<proteinExistence type="predicted"/>
<dbReference type="GO" id="GO:0003676">
    <property type="term" value="F:nucleic acid binding"/>
    <property type="evidence" value="ECO:0007669"/>
    <property type="project" value="InterPro"/>
</dbReference>
<dbReference type="InterPro" id="IPR052709">
    <property type="entry name" value="Transposase-MT_Hybrid"/>
</dbReference>
<sequence>MLSAWCGGYGVYHFELLPDSTTVTAEVYATQMQRMADKMRREQPRLDKVHLLHNNARPHIMKTTSQKILELGWEFLPHPPYIQTQVITTFFDHFSTIWKGSVMKIVTTLKMTSELFSPPSRRISTPEEFKVLRNVGGE</sequence>
<evidence type="ECO:0000313" key="2">
    <source>
        <dbReference type="Proteomes" id="UP000050761"/>
    </source>
</evidence>
<reference evidence="3" key="2">
    <citation type="submission" date="2019-09" db="UniProtKB">
        <authorList>
            <consortium name="WormBaseParasite"/>
        </authorList>
    </citation>
    <scope>IDENTIFICATION</scope>
</reference>